<evidence type="ECO:0008006" key="4">
    <source>
        <dbReference type="Google" id="ProtNLM"/>
    </source>
</evidence>
<proteinExistence type="predicted"/>
<dbReference type="RefSeq" id="WP_345117171.1">
    <property type="nucleotide sequence ID" value="NZ_BAABDH010000109.1"/>
</dbReference>
<feature type="transmembrane region" description="Helical" evidence="1">
    <location>
        <begin position="185"/>
        <end position="203"/>
    </location>
</feature>
<feature type="transmembrane region" description="Helical" evidence="1">
    <location>
        <begin position="254"/>
        <end position="274"/>
    </location>
</feature>
<gene>
    <name evidence="2" type="ORF">GCM10022406_36690</name>
</gene>
<feature type="transmembrane region" description="Helical" evidence="1">
    <location>
        <begin position="223"/>
        <end position="242"/>
    </location>
</feature>
<dbReference type="EMBL" id="BAABDH010000109">
    <property type="protein sequence ID" value="GAA3951502.1"/>
    <property type="molecule type" value="Genomic_DNA"/>
</dbReference>
<evidence type="ECO:0000313" key="2">
    <source>
        <dbReference type="EMBL" id="GAA3951502.1"/>
    </source>
</evidence>
<feature type="transmembrane region" description="Helical" evidence="1">
    <location>
        <begin position="35"/>
        <end position="57"/>
    </location>
</feature>
<organism evidence="2 3">
    <name type="scientific">Hymenobacter algoricola</name>
    <dbReference type="NCBI Taxonomy" id="486267"/>
    <lineage>
        <taxon>Bacteria</taxon>
        <taxon>Pseudomonadati</taxon>
        <taxon>Bacteroidota</taxon>
        <taxon>Cytophagia</taxon>
        <taxon>Cytophagales</taxon>
        <taxon>Hymenobacteraceae</taxon>
        <taxon>Hymenobacter</taxon>
    </lineage>
</organism>
<evidence type="ECO:0000256" key="1">
    <source>
        <dbReference type="SAM" id="Phobius"/>
    </source>
</evidence>
<keyword evidence="3" id="KW-1185">Reference proteome</keyword>
<protein>
    <recommendedName>
        <fullName evidence="4">Glycosyltransferase RgtA/B/C/D-like domain-containing protein</fullName>
    </recommendedName>
</protein>
<keyword evidence="1" id="KW-0812">Transmembrane</keyword>
<keyword evidence="1" id="KW-1133">Transmembrane helix</keyword>
<feature type="transmembrane region" description="Helical" evidence="1">
    <location>
        <begin position="340"/>
        <end position="361"/>
    </location>
</feature>
<keyword evidence="1" id="KW-0472">Membrane</keyword>
<comment type="caution">
    <text evidence="2">The sequence shown here is derived from an EMBL/GenBank/DDBJ whole genome shotgun (WGS) entry which is preliminary data.</text>
</comment>
<reference evidence="3" key="1">
    <citation type="journal article" date="2019" name="Int. J. Syst. Evol. Microbiol.">
        <title>The Global Catalogue of Microorganisms (GCM) 10K type strain sequencing project: providing services to taxonomists for standard genome sequencing and annotation.</title>
        <authorList>
            <consortium name="The Broad Institute Genomics Platform"/>
            <consortium name="The Broad Institute Genome Sequencing Center for Infectious Disease"/>
            <person name="Wu L."/>
            <person name="Ma J."/>
        </authorList>
    </citation>
    <scope>NUCLEOTIDE SEQUENCE [LARGE SCALE GENOMIC DNA]</scope>
    <source>
        <strain evidence="3">JCM 17214</strain>
    </source>
</reference>
<feature type="transmembrane region" description="Helical" evidence="1">
    <location>
        <begin position="368"/>
        <end position="391"/>
    </location>
</feature>
<sequence length="444" mass="49569">MEIKDLFLTPIYLLLLYGIAFAIRPRVTNGFTRKFFIPGLSLKFLGAIALGVVYQFYYGYGDTLNYFNHVKIFGRAFEESPTIWWHLMTSDGVYEPLTYKYAIQMPWYRAGGEFVVVRLGAFFGLLCFHTYTVVGLFFALLSFSGIWAMYMTFVRIQPLVYKELGIACFYIPSVFFWGSGLMKDSICIGALGWVFYSFHAVGVRHRSIIRGLILGAFFSYALYHVKAYILLCFLPPTLVWLFNENSSKIRNKTLRLLAKPVLIIVGAVIGFLAISSLTDLDTIGEESQKTAKNIYAASGTEGSGYQLAAADGSLGSIAKIAPQAIVVALFRPFPWEARNAITLLSSLEAMIFLFVTARIIYQAGPRRVLALISSTPVLLLCFVFSLVFAIAVGMSSGNFGTLVRYKIPLMPFYAAGLYIIQAKIKQAVKRRPTSLATLRTPARV</sequence>
<feature type="transmembrane region" description="Helical" evidence="1">
    <location>
        <begin position="133"/>
        <end position="153"/>
    </location>
</feature>
<name>A0ABP7NPK2_9BACT</name>
<accession>A0ABP7NPK2</accession>
<feature type="transmembrane region" description="Helical" evidence="1">
    <location>
        <begin position="6"/>
        <end position="23"/>
    </location>
</feature>
<feature type="transmembrane region" description="Helical" evidence="1">
    <location>
        <begin position="403"/>
        <end position="420"/>
    </location>
</feature>
<evidence type="ECO:0000313" key="3">
    <source>
        <dbReference type="Proteomes" id="UP001499909"/>
    </source>
</evidence>
<dbReference type="Proteomes" id="UP001499909">
    <property type="component" value="Unassembled WGS sequence"/>
</dbReference>